<comment type="subcellular location">
    <subcellularLocation>
        <location evidence="1">Cell membrane</location>
        <topology evidence="1">Multi-pass membrane protein</topology>
    </subcellularLocation>
    <subcellularLocation>
        <location evidence="8">Membrane</location>
        <topology evidence="8">Multi-pass membrane protein</topology>
    </subcellularLocation>
</comment>
<comment type="similarity">
    <text evidence="2 8">Belongs to the anoctamin family.</text>
</comment>
<evidence type="ECO:0000259" key="9">
    <source>
        <dbReference type="Pfam" id="PF04547"/>
    </source>
</evidence>
<gene>
    <name evidence="11" type="primary">LOC109886198</name>
</gene>
<evidence type="ECO:0000256" key="1">
    <source>
        <dbReference type="ARBA" id="ARBA00004651"/>
    </source>
</evidence>
<feature type="transmembrane region" description="Helical" evidence="8">
    <location>
        <begin position="337"/>
        <end position="359"/>
    </location>
</feature>
<proteinExistence type="inferred from homology"/>
<dbReference type="InterPro" id="IPR007632">
    <property type="entry name" value="Anoctamin"/>
</dbReference>
<feature type="transmembrane region" description="Helical" evidence="8">
    <location>
        <begin position="289"/>
        <end position="316"/>
    </location>
</feature>
<evidence type="ECO:0000259" key="10">
    <source>
        <dbReference type="Pfam" id="PF16178"/>
    </source>
</evidence>
<evidence type="ECO:0000256" key="2">
    <source>
        <dbReference type="ARBA" id="ARBA00009671"/>
    </source>
</evidence>
<protein>
    <recommendedName>
        <fullName evidence="8">Anoctamin</fullName>
    </recommendedName>
</protein>
<evidence type="ECO:0000256" key="5">
    <source>
        <dbReference type="ARBA" id="ARBA00022989"/>
    </source>
</evidence>
<feature type="domain" description="Anoctamin dimerisation" evidence="10">
    <location>
        <begin position="1"/>
        <end position="106"/>
    </location>
</feature>
<feature type="transmembrane region" description="Helical" evidence="8">
    <location>
        <begin position="379"/>
        <end position="400"/>
    </location>
</feature>
<feature type="domain" description="Anoctamin transmembrane" evidence="9">
    <location>
        <begin position="284"/>
        <end position="698"/>
    </location>
</feature>
<dbReference type="GeneTree" id="ENSGT00940000155840"/>
<reference evidence="11" key="2">
    <citation type="submission" date="2025-09" db="UniProtKB">
        <authorList>
            <consortium name="Ensembl"/>
        </authorList>
    </citation>
    <scope>IDENTIFICATION</scope>
</reference>
<evidence type="ECO:0000256" key="7">
    <source>
        <dbReference type="ARBA" id="ARBA00023180"/>
    </source>
</evidence>
<evidence type="ECO:0000256" key="3">
    <source>
        <dbReference type="ARBA" id="ARBA00022475"/>
    </source>
</evidence>
<feature type="domain" description="Anoctamin transmembrane" evidence="9">
    <location>
        <begin position="156"/>
        <end position="264"/>
    </location>
</feature>
<keyword evidence="5 8" id="KW-1133">Transmembrane helix</keyword>
<reference evidence="11" key="1">
    <citation type="submission" date="2025-08" db="UniProtKB">
        <authorList>
            <consortium name="Ensembl"/>
        </authorList>
    </citation>
    <scope>IDENTIFICATION</scope>
</reference>
<evidence type="ECO:0000313" key="11">
    <source>
        <dbReference type="Ensembl" id="ENSOKIP00005111201.1"/>
    </source>
</evidence>
<accession>A0A8C7L5R9</accession>
<dbReference type="Ensembl" id="ENSOKIT00005119063.1">
    <property type="protein sequence ID" value="ENSOKIP00005111201.1"/>
    <property type="gene ID" value="ENSOKIG00005047394.1"/>
</dbReference>
<comment type="caution">
    <text evidence="8">Lacks conserved residue(s) required for the propagation of feature annotation.</text>
</comment>
<dbReference type="Pfam" id="PF04547">
    <property type="entry name" value="Anoctamin"/>
    <property type="match status" value="2"/>
</dbReference>
<dbReference type="PANTHER" id="PTHR12308:SF20">
    <property type="entry name" value="ANOCTAMIN-2"/>
    <property type="match status" value="1"/>
</dbReference>
<feature type="transmembrane region" description="Helical" evidence="8">
    <location>
        <begin position="663"/>
        <end position="684"/>
    </location>
</feature>
<keyword evidence="3" id="KW-1003">Cell membrane</keyword>
<dbReference type="Pfam" id="PF16178">
    <property type="entry name" value="Anoct_dimer"/>
    <property type="match status" value="1"/>
</dbReference>
<feature type="transmembrane region" description="Helical" evidence="8">
    <location>
        <begin position="244"/>
        <end position="260"/>
    </location>
</feature>
<evidence type="ECO:0000256" key="4">
    <source>
        <dbReference type="ARBA" id="ARBA00022692"/>
    </source>
</evidence>
<name>A0A8C7L5R9_ONCKI</name>
<dbReference type="InterPro" id="IPR032394">
    <property type="entry name" value="Anoct_dimer"/>
</dbReference>
<dbReference type="GO" id="GO:0005886">
    <property type="term" value="C:plasma membrane"/>
    <property type="evidence" value="ECO:0007669"/>
    <property type="project" value="UniProtKB-SubCell"/>
</dbReference>
<feature type="transmembrane region" description="Helical" evidence="8">
    <location>
        <begin position="507"/>
        <end position="529"/>
    </location>
</feature>
<evidence type="ECO:0000256" key="8">
    <source>
        <dbReference type="RuleBase" id="RU280814"/>
    </source>
</evidence>
<dbReference type="AlphaFoldDB" id="A0A8C7L5R9"/>
<organism evidence="11 12">
    <name type="scientific">Oncorhynchus kisutch</name>
    <name type="common">Coho salmon</name>
    <name type="synonym">Salmo kisutch</name>
    <dbReference type="NCBI Taxonomy" id="8019"/>
    <lineage>
        <taxon>Eukaryota</taxon>
        <taxon>Metazoa</taxon>
        <taxon>Chordata</taxon>
        <taxon>Craniata</taxon>
        <taxon>Vertebrata</taxon>
        <taxon>Euteleostomi</taxon>
        <taxon>Actinopterygii</taxon>
        <taxon>Neopterygii</taxon>
        <taxon>Teleostei</taxon>
        <taxon>Protacanthopterygii</taxon>
        <taxon>Salmoniformes</taxon>
        <taxon>Salmonidae</taxon>
        <taxon>Salmoninae</taxon>
        <taxon>Oncorhynchus</taxon>
    </lineage>
</organism>
<evidence type="ECO:0000256" key="6">
    <source>
        <dbReference type="ARBA" id="ARBA00023136"/>
    </source>
</evidence>
<keyword evidence="12" id="KW-1185">Reference proteome</keyword>
<dbReference type="Proteomes" id="UP000694557">
    <property type="component" value="Unassembled WGS sequence"/>
</dbReference>
<keyword evidence="4 8" id="KW-0812">Transmembrane</keyword>
<dbReference type="PANTHER" id="PTHR12308">
    <property type="entry name" value="ANOCTAMIN"/>
    <property type="match status" value="1"/>
</dbReference>
<dbReference type="GO" id="GO:0005229">
    <property type="term" value="F:intracellularly calcium-gated chloride channel activity"/>
    <property type="evidence" value="ECO:0007669"/>
    <property type="project" value="TreeGrafter"/>
</dbReference>
<feature type="transmembrane region" description="Helical" evidence="8">
    <location>
        <begin position="167"/>
        <end position="194"/>
    </location>
</feature>
<dbReference type="InterPro" id="IPR049452">
    <property type="entry name" value="Anoctamin_TM"/>
</dbReference>
<keyword evidence="6 8" id="KW-0472">Membrane</keyword>
<evidence type="ECO:0000313" key="12">
    <source>
        <dbReference type="Proteomes" id="UP000694557"/>
    </source>
</evidence>
<dbReference type="GO" id="GO:0046983">
    <property type="term" value="F:protein dimerization activity"/>
    <property type="evidence" value="ECO:0007669"/>
    <property type="project" value="InterPro"/>
</dbReference>
<keyword evidence="7" id="KW-0325">Glycoprotein</keyword>
<sequence>VDYVLVFYQRKQISVRGSDRLHRLSAPPHPPHRLSVELEADPAEGEMVLIREEFEARLLEAGLEMERDTEVRDQPVYGPSFTRLHVPWQVLSREAEFLKIKIPTKKVRPPPLYSRVCVCNPMDGSSPNTNRGLISLLHDEWARYGAFYKYQPVDLIRKYFGEKIGLYFAWLGVYTQLLIPASMVGIIVFCYGCYTVDMDVPSLEMCDKQQNFTMCPLCDGVCDYWHLSTACGTARASHLFDNPATVFFAIFMSLWVATFLEHWNLFWSILVSNGNLHGIVLLMDRLPGYLINISSILFMFGLTFSAVFGVIVYRIVVSALMAMSPDPETKSNVRVTVTATAVIINLVVILILDEIYGAVAVWLTELEIPRTESNFEQHLILKAFLLKFMNAYAPIFYVAFFKGRFAGRPGDYVYVFNDYRMEECAPGGCLIELCIQLSIIMVGKQLIQNNVFEIGIPKLKKLIRAWKGKGISLEEREEQRARPPQQWNLDYTLVPFEGLTPEYMEMIIQFGFVSLFVASFPLAPLFALLNNVIEIRLDAKKFVTELRRPDAVQAKDIGIWYNILSGMGKFSVIINAFVISFTSDFIPRLVYQYMYSQTGTMHGFIDHTLSHFNVSNFRPGNAPTSSYLPETTVCRYKDYREPPWSAEAYQFSKTYWAVLAARLAFVILFQNLVMFLSLLVAWVIPDVPKNISEQLKREKTLLVDVFLREEKEKFHLLQSLFSSKDQKNTFSLTVFSERASMSGTHMELLFTVPSPIT</sequence>